<dbReference type="EMBL" id="MBLM01000080">
    <property type="protein sequence ID" value="OHV40330.1"/>
    <property type="molecule type" value="Genomic_DNA"/>
</dbReference>
<name>A0A1S1R2D2_9ACTN</name>
<keyword evidence="4" id="KW-1185">Reference proteome</keyword>
<gene>
    <name evidence="3" type="ORF">CC117_14355</name>
</gene>
<dbReference type="Pfam" id="PF03372">
    <property type="entry name" value="Exo_endo_phos"/>
    <property type="match status" value="1"/>
</dbReference>
<feature type="region of interest" description="Disordered" evidence="1">
    <location>
        <begin position="32"/>
        <end position="51"/>
    </location>
</feature>
<proteinExistence type="predicted"/>
<sequence length="110" mass="11521">MSAATQLLDSRWVNASATPTSAGAVEAAALQGGANATHRGDPAQDTADFADTAPGNLRADYVLPSRTLAVAGAGVFWPPSSDPLSQLTGTYPFPSSDHRLVWLDVRTLRR</sequence>
<evidence type="ECO:0000313" key="4">
    <source>
        <dbReference type="Proteomes" id="UP000179627"/>
    </source>
</evidence>
<reference evidence="4" key="1">
    <citation type="submission" date="2016-07" db="EMBL/GenBank/DDBJ databases">
        <title>Sequence Frankia sp. strain CcI1.17.</title>
        <authorList>
            <person name="Ghodhbane-Gtari F."/>
            <person name="Swanson E."/>
            <person name="Gueddou A."/>
            <person name="Morris K."/>
            <person name="Hezbri K."/>
            <person name="Ktari A."/>
            <person name="Nouioui I."/>
            <person name="Abebe-Akele F."/>
            <person name="Simpson S."/>
            <person name="Thomas K."/>
            <person name="Gtari M."/>
            <person name="Tisa L.S."/>
            <person name="Hurst S."/>
        </authorList>
    </citation>
    <scope>NUCLEOTIDE SEQUENCE [LARGE SCALE GENOMIC DNA]</scope>
    <source>
        <strain evidence="4">Cc1.17</strain>
    </source>
</reference>
<accession>A0A1S1R2D2</accession>
<dbReference type="InterPro" id="IPR005135">
    <property type="entry name" value="Endo/exonuclease/phosphatase"/>
</dbReference>
<evidence type="ECO:0000259" key="2">
    <source>
        <dbReference type="Pfam" id="PF03372"/>
    </source>
</evidence>
<evidence type="ECO:0000256" key="1">
    <source>
        <dbReference type="SAM" id="MobiDB-lite"/>
    </source>
</evidence>
<feature type="domain" description="Endonuclease/exonuclease/phosphatase" evidence="2">
    <location>
        <begin position="34"/>
        <end position="98"/>
    </location>
</feature>
<dbReference type="Proteomes" id="UP000179627">
    <property type="component" value="Unassembled WGS sequence"/>
</dbReference>
<dbReference type="GO" id="GO:0003824">
    <property type="term" value="F:catalytic activity"/>
    <property type="evidence" value="ECO:0007669"/>
    <property type="project" value="InterPro"/>
</dbReference>
<comment type="caution">
    <text evidence="3">The sequence shown here is derived from an EMBL/GenBank/DDBJ whole genome shotgun (WGS) entry which is preliminary data.</text>
</comment>
<organism evidence="3 4">
    <name type="scientific">Parafrankia colletiae</name>
    <dbReference type="NCBI Taxonomy" id="573497"/>
    <lineage>
        <taxon>Bacteria</taxon>
        <taxon>Bacillati</taxon>
        <taxon>Actinomycetota</taxon>
        <taxon>Actinomycetes</taxon>
        <taxon>Frankiales</taxon>
        <taxon>Frankiaceae</taxon>
        <taxon>Parafrankia</taxon>
    </lineage>
</organism>
<evidence type="ECO:0000313" key="3">
    <source>
        <dbReference type="EMBL" id="OHV40330.1"/>
    </source>
</evidence>
<dbReference type="AlphaFoldDB" id="A0A1S1R2D2"/>
<protein>
    <recommendedName>
        <fullName evidence="2">Endonuclease/exonuclease/phosphatase domain-containing protein</fullName>
    </recommendedName>
</protein>